<dbReference type="InterPro" id="IPR004447">
    <property type="entry name" value="Peptidase_S41A"/>
</dbReference>
<dbReference type="GO" id="GO:0007165">
    <property type="term" value="P:signal transduction"/>
    <property type="evidence" value="ECO:0007669"/>
    <property type="project" value="TreeGrafter"/>
</dbReference>
<gene>
    <name evidence="8" type="ORF">BGO89_11130</name>
</gene>
<name>A0A1M3KXF4_9BACT</name>
<keyword evidence="3 5" id="KW-0378">Hydrolase</keyword>
<dbReference type="SMART" id="SM00245">
    <property type="entry name" value="TSPc"/>
    <property type="match status" value="1"/>
</dbReference>
<dbReference type="Pfam" id="PF03572">
    <property type="entry name" value="Peptidase_S41"/>
    <property type="match status" value="1"/>
</dbReference>
<dbReference type="GO" id="GO:0008236">
    <property type="term" value="F:serine-type peptidase activity"/>
    <property type="evidence" value="ECO:0007669"/>
    <property type="project" value="UniProtKB-KW"/>
</dbReference>
<organism evidence="8 9">
    <name type="scientific">Candidatus Kapaibacterium thiocyanatum</name>
    <dbReference type="NCBI Taxonomy" id="1895771"/>
    <lineage>
        <taxon>Bacteria</taxon>
        <taxon>Pseudomonadati</taxon>
        <taxon>Candidatus Kapaibacteriota</taxon>
        <taxon>Candidatus Kapaibacteriia</taxon>
        <taxon>Candidatus Kapaibacteriales</taxon>
        <taxon>Candidatus Kapaibacteriaceae</taxon>
        <taxon>Candidatus Kapaibacterium</taxon>
    </lineage>
</organism>
<dbReference type="CDD" id="cd07560">
    <property type="entry name" value="Peptidase_S41_CPP"/>
    <property type="match status" value="1"/>
</dbReference>
<evidence type="ECO:0000313" key="9">
    <source>
        <dbReference type="Proteomes" id="UP000184233"/>
    </source>
</evidence>
<dbReference type="AlphaFoldDB" id="A0A1M3KXF4"/>
<dbReference type="PANTHER" id="PTHR32060:SF30">
    <property type="entry name" value="CARBOXY-TERMINAL PROCESSING PROTEASE CTPA"/>
    <property type="match status" value="1"/>
</dbReference>
<feature type="domain" description="PDZ" evidence="7">
    <location>
        <begin position="85"/>
        <end position="157"/>
    </location>
</feature>
<dbReference type="InterPro" id="IPR055210">
    <property type="entry name" value="CtpA/B_N"/>
</dbReference>
<accession>A0A1M3KXF4</accession>
<comment type="caution">
    <text evidence="8">The sequence shown here is derived from an EMBL/GenBank/DDBJ whole genome shotgun (WGS) entry which is preliminary data.</text>
</comment>
<dbReference type="Pfam" id="PF00595">
    <property type="entry name" value="PDZ"/>
    <property type="match status" value="1"/>
</dbReference>
<reference evidence="8 9" key="1">
    <citation type="submission" date="2016-09" db="EMBL/GenBank/DDBJ databases">
        <title>Genome-resolved meta-omics ties microbial dynamics to process performance in biotechnology for thiocyanate degradation.</title>
        <authorList>
            <person name="Kantor R.S."/>
            <person name="Huddy R.J."/>
            <person name="Iyer R."/>
            <person name="Thomas B.C."/>
            <person name="Brown C.T."/>
            <person name="Anantharaman K."/>
            <person name="Tringe S."/>
            <person name="Hettich R.L."/>
            <person name="Harrison S.T."/>
            <person name="Banfield J.F."/>
        </authorList>
    </citation>
    <scope>NUCLEOTIDE SEQUENCE [LARGE SCALE GENOMIC DNA]</scope>
    <source>
        <strain evidence="8">59-99</strain>
    </source>
</reference>
<dbReference type="Gene3D" id="3.30.750.44">
    <property type="match status" value="1"/>
</dbReference>
<evidence type="ECO:0000256" key="3">
    <source>
        <dbReference type="ARBA" id="ARBA00022801"/>
    </source>
</evidence>
<dbReference type="SMART" id="SM00228">
    <property type="entry name" value="PDZ"/>
    <property type="match status" value="1"/>
</dbReference>
<dbReference type="GO" id="GO:0004175">
    <property type="term" value="F:endopeptidase activity"/>
    <property type="evidence" value="ECO:0007669"/>
    <property type="project" value="TreeGrafter"/>
</dbReference>
<dbReference type="GO" id="GO:0030288">
    <property type="term" value="C:outer membrane-bounded periplasmic space"/>
    <property type="evidence" value="ECO:0007669"/>
    <property type="project" value="TreeGrafter"/>
</dbReference>
<dbReference type="PROSITE" id="PS50106">
    <property type="entry name" value="PDZ"/>
    <property type="match status" value="1"/>
</dbReference>
<keyword evidence="2 5" id="KW-0645">Protease</keyword>
<dbReference type="Gene3D" id="2.30.42.10">
    <property type="match status" value="1"/>
</dbReference>
<dbReference type="PANTHER" id="PTHR32060">
    <property type="entry name" value="TAIL-SPECIFIC PROTEASE"/>
    <property type="match status" value="1"/>
</dbReference>
<comment type="similarity">
    <text evidence="1 5">Belongs to the peptidase S41A family.</text>
</comment>
<sequence>MNRRTILIGGCTAVILSLGFIAVGEDDVYARIGRSMTTFGAVYREIASNYVDDIDPATVMEAGIDGMLSKLDPYSVYMKSEETEDVDMLSTGMYTGFGITVGLRDKFLTITNTRTGLPAQQAGIRIGDRIHSIDGIVVDTMAPRDLRQFTRGTPGSMAAFRIIREGRQDTLDFMLRRVEMDVENIAHQELLPGRIGYIRLARFSRRSAEDIRKTIGALREEADLRGLVLDLRDNPGGLLDAAVGVVKLFVPKGSRIVTTRGRSAAEERTYASDTDPVEPVLPLAVLINESSASASEIVAGAIQDLDRGVIIGRRSFGKGLVQTVIPLPYDAMLKMTTARYYTPSGRSIQKIDYAARRGDHRTMPDTAHFLTKNRRTVRELNGIEPDTLVSDSVYPAIVERLRDNDAFFRFGTVYTASMDSLPASFTADKAVIDAFLRFVETMPTERRSPVLADLEYSRRQAETERWPSAVLKSIEQAEKAAERELTKVLRQHQDAVKELLEQEIRARFQNDRVRLSRSLRVDPCVQAAVRVIGSARYATFLEAVTTDEQ</sequence>
<evidence type="ECO:0000256" key="2">
    <source>
        <dbReference type="ARBA" id="ARBA00022670"/>
    </source>
</evidence>
<feature type="coiled-coil region" evidence="6">
    <location>
        <begin position="471"/>
        <end position="502"/>
    </location>
</feature>
<dbReference type="InterPro" id="IPR029045">
    <property type="entry name" value="ClpP/crotonase-like_dom_sf"/>
</dbReference>
<dbReference type="Pfam" id="PF22694">
    <property type="entry name" value="CtpB_N-like"/>
    <property type="match status" value="1"/>
</dbReference>
<evidence type="ECO:0000256" key="4">
    <source>
        <dbReference type="ARBA" id="ARBA00022825"/>
    </source>
</evidence>
<dbReference type="SUPFAM" id="SSF52096">
    <property type="entry name" value="ClpP/crotonase"/>
    <property type="match status" value="1"/>
</dbReference>
<dbReference type="GO" id="GO:0006508">
    <property type="term" value="P:proteolysis"/>
    <property type="evidence" value="ECO:0007669"/>
    <property type="project" value="UniProtKB-KW"/>
</dbReference>
<dbReference type="STRING" id="1895771.BGO89_11130"/>
<dbReference type="NCBIfam" id="TIGR00225">
    <property type="entry name" value="prc"/>
    <property type="match status" value="1"/>
</dbReference>
<dbReference type="InterPro" id="IPR005151">
    <property type="entry name" value="Tail-specific_protease"/>
</dbReference>
<dbReference type="InterPro" id="IPR001478">
    <property type="entry name" value="PDZ"/>
</dbReference>
<keyword evidence="4 5" id="KW-0720">Serine protease</keyword>
<evidence type="ECO:0000313" key="8">
    <source>
        <dbReference type="EMBL" id="OJX57055.1"/>
    </source>
</evidence>
<keyword evidence="6" id="KW-0175">Coiled coil</keyword>
<dbReference type="Gene3D" id="3.90.226.10">
    <property type="entry name" value="2-enoyl-CoA Hydratase, Chain A, domain 1"/>
    <property type="match status" value="1"/>
</dbReference>
<dbReference type="EMBL" id="MKVH01000024">
    <property type="protein sequence ID" value="OJX57055.1"/>
    <property type="molecule type" value="Genomic_DNA"/>
</dbReference>
<evidence type="ECO:0000256" key="1">
    <source>
        <dbReference type="ARBA" id="ARBA00009179"/>
    </source>
</evidence>
<dbReference type="SUPFAM" id="SSF50156">
    <property type="entry name" value="PDZ domain-like"/>
    <property type="match status" value="1"/>
</dbReference>
<evidence type="ECO:0000256" key="6">
    <source>
        <dbReference type="SAM" id="Coils"/>
    </source>
</evidence>
<evidence type="ECO:0000259" key="7">
    <source>
        <dbReference type="PROSITE" id="PS50106"/>
    </source>
</evidence>
<dbReference type="InterPro" id="IPR036034">
    <property type="entry name" value="PDZ_sf"/>
</dbReference>
<evidence type="ECO:0000256" key="5">
    <source>
        <dbReference type="RuleBase" id="RU004404"/>
    </source>
</evidence>
<protein>
    <recommendedName>
        <fullName evidence="7">PDZ domain-containing protein</fullName>
    </recommendedName>
</protein>
<proteinExistence type="inferred from homology"/>
<dbReference type="Proteomes" id="UP000184233">
    <property type="component" value="Unassembled WGS sequence"/>
</dbReference>